<evidence type="ECO:0000313" key="1">
    <source>
        <dbReference type="EMBL" id="CCH74182.1"/>
    </source>
</evidence>
<protein>
    <submittedName>
        <fullName evidence="1">Uncharacterized protein</fullName>
    </submittedName>
</protein>
<name>W6JYH0_9MICO</name>
<keyword evidence="2" id="KW-1185">Reference proteome</keyword>
<evidence type="ECO:0000313" key="2">
    <source>
        <dbReference type="Proteomes" id="UP000035763"/>
    </source>
</evidence>
<dbReference type="STRING" id="1193182.BN11_40021"/>
<comment type="caution">
    <text evidence="1">The sequence shown here is derived from an EMBL/GenBank/DDBJ whole genome shotgun (WGS) entry which is preliminary data.</text>
</comment>
<proteinExistence type="predicted"/>
<dbReference type="OrthoDB" id="5148212at2"/>
<dbReference type="RefSeq" id="WP_157043904.1">
    <property type="nucleotide sequence ID" value="NZ_HG764815.1"/>
</dbReference>
<dbReference type="EMBL" id="CAJA01000334">
    <property type="protein sequence ID" value="CCH74182.1"/>
    <property type="molecule type" value="Genomic_DNA"/>
</dbReference>
<dbReference type="Proteomes" id="UP000035763">
    <property type="component" value="Unassembled WGS sequence"/>
</dbReference>
<reference evidence="1 2" key="1">
    <citation type="journal article" date="2013" name="ISME J.">
        <title>A metabolic model for members of the genus Tetrasphaera involved in enhanced biological phosphorus removal.</title>
        <authorList>
            <person name="Kristiansen R."/>
            <person name="Nguyen H.T.T."/>
            <person name="Saunders A.M."/>
            <person name="Nielsen J.L."/>
            <person name="Wimmer R."/>
            <person name="Le V.Q."/>
            <person name="McIlroy S.J."/>
            <person name="Petrovski S."/>
            <person name="Seviour R.J."/>
            <person name="Calteau A."/>
            <person name="Nielsen K.L."/>
            <person name="Nielsen P.H."/>
        </authorList>
    </citation>
    <scope>NUCLEOTIDE SEQUENCE [LARGE SCALE GENOMIC DNA]</scope>
    <source>
        <strain evidence="1 2">Ben110</strain>
    </source>
</reference>
<sequence>MANPERRLVDSFWDLRDAACDHPERWLGVTAEAVFQRLAEVIEEAEEGGDPIDWPRDVAARMIAWRADDDHS</sequence>
<dbReference type="AlphaFoldDB" id="W6JYH0"/>
<accession>W6JYH0</accession>
<organism evidence="1 2">
    <name type="scientific">Nostocoides australiense Ben110</name>
    <dbReference type="NCBI Taxonomy" id="1193182"/>
    <lineage>
        <taxon>Bacteria</taxon>
        <taxon>Bacillati</taxon>
        <taxon>Actinomycetota</taxon>
        <taxon>Actinomycetes</taxon>
        <taxon>Micrococcales</taxon>
        <taxon>Intrasporangiaceae</taxon>
        <taxon>Nostocoides</taxon>
    </lineage>
</organism>
<gene>
    <name evidence="1" type="ORF">BN11_40021</name>
</gene>